<evidence type="ECO:0000256" key="3">
    <source>
        <dbReference type="ARBA" id="ARBA00022475"/>
    </source>
</evidence>
<dbReference type="PANTHER" id="PTHR43790">
    <property type="entry name" value="CARBOHYDRATE TRANSPORT ATP-BINDING PROTEIN MG119-RELATED"/>
    <property type="match status" value="1"/>
</dbReference>
<dbReference type="EMBL" id="FQXV01000006">
    <property type="protein sequence ID" value="SHI01955.1"/>
    <property type="molecule type" value="Genomic_DNA"/>
</dbReference>
<dbReference type="InterPro" id="IPR003439">
    <property type="entry name" value="ABC_transporter-like_ATP-bd"/>
</dbReference>
<name>A0A1M5XQ31_9FIRM</name>
<proteinExistence type="predicted"/>
<dbReference type="GO" id="GO:0005886">
    <property type="term" value="C:plasma membrane"/>
    <property type="evidence" value="ECO:0007669"/>
    <property type="project" value="UniProtKB-SubCell"/>
</dbReference>
<dbReference type="InterPro" id="IPR003593">
    <property type="entry name" value="AAA+_ATPase"/>
</dbReference>
<dbReference type="InterPro" id="IPR050107">
    <property type="entry name" value="ABC_carbohydrate_import_ATPase"/>
</dbReference>
<keyword evidence="7 11" id="KW-0067">ATP-binding</keyword>
<dbReference type="GO" id="GO:0016887">
    <property type="term" value="F:ATP hydrolysis activity"/>
    <property type="evidence" value="ECO:0007669"/>
    <property type="project" value="InterPro"/>
</dbReference>
<evidence type="ECO:0000256" key="1">
    <source>
        <dbReference type="ARBA" id="ARBA00004202"/>
    </source>
</evidence>
<dbReference type="SMART" id="SM00382">
    <property type="entry name" value="AAA"/>
    <property type="match status" value="2"/>
</dbReference>
<reference evidence="11 12" key="1">
    <citation type="submission" date="2016-11" db="EMBL/GenBank/DDBJ databases">
        <authorList>
            <person name="Jaros S."/>
            <person name="Januszkiewicz K."/>
            <person name="Wedrychowicz H."/>
        </authorList>
    </citation>
    <scope>NUCLEOTIDE SEQUENCE [LARGE SCALE GENOMIC DNA]</scope>
    <source>
        <strain evidence="11 12">DSM 10068</strain>
    </source>
</reference>
<evidence type="ECO:0000313" key="12">
    <source>
        <dbReference type="Proteomes" id="UP000183995"/>
    </source>
</evidence>
<evidence type="ECO:0000256" key="9">
    <source>
        <dbReference type="ARBA" id="ARBA00023136"/>
    </source>
</evidence>
<keyword evidence="3" id="KW-1003">Cell membrane</keyword>
<dbReference type="STRING" id="1123282.SAMN02745823_01941"/>
<evidence type="ECO:0000256" key="8">
    <source>
        <dbReference type="ARBA" id="ARBA00022967"/>
    </source>
</evidence>
<gene>
    <name evidence="11" type="ORF">SAMN02745823_01941</name>
</gene>
<dbReference type="InterPro" id="IPR017871">
    <property type="entry name" value="ABC_transporter-like_CS"/>
</dbReference>
<dbReference type="PANTHER" id="PTHR43790:SF3">
    <property type="entry name" value="D-ALLOSE IMPORT ATP-BINDING PROTEIN ALSA-RELATED"/>
    <property type="match status" value="1"/>
</dbReference>
<dbReference type="PROSITE" id="PS50893">
    <property type="entry name" value="ABC_TRANSPORTER_2"/>
    <property type="match status" value="2"/>
</dbReference>
<dbReference type="Pfam" id="PF00005">
    <property type="entry name" value="ABC_tran"/>
    <property type="match status" value="2"/>
</dbReference>
<dbReference type="GO" id="GO:0005524">
    <property type="term" value="F:ATP binding"/>
    <property type="evidence" value="ECO:0007669"/>
    <property type="project" value="UniProtKB-KW"/>
</dbReference>
<dbReference type="CDD" id="cd03216">
    <property type="entry name" value="ABC_Carb_Monos_I"/>
    <property type="match status" value="1"/>
</dbReference>
<dbReference type="RefSeq" id="WP_073078249.1">
    <property type="nucleotide sequence ID" value="NZ_FQXV01000006.1"/>
</dbReference>
<organism evidence="11 12">
    <name type="scientific">Sporobacter termitidis DSM 10068</name>
    <dbReference type="NCBI Taxonomy" id="1123282"/>
    <lineage>
        <taxon>Bacteria</taxon>
        <taxon>Bacillati</taxon>
        <taxon>Bacillota</taxon>
        <taxon>Clostridia</taxon>
        <taxon>Eubacteriales</taxon>
        <taxon>Oscillospiraceae</taxon>
        <taxon>Sporobacter</taxon>
    </lineage>
</organism>
<protein>
    <submittedName>
        <fullName evidence="11">Ribose transport system ATP-binding protein</fullName>
    </submittedName>
</protein>
<evidence type="ECO:0000256" key="2">
    <source>
        <dbReference type="ARBA" id="ARBA00022448"/>
    </source>
</evidence>
<evidence type="ECO:0000256" key="6">
    <source>
        <dbReference type="ARBA" id="ARBA00022741"/>
    </source>
</evidence>
<dbReference type="AlphaFoldDB" id="A0A1M5XQ31"/>
<evidence type="ECO:0000256" key="5">
    <source>
        <dbReference type="ARBA" id="ARBA00022737"/>
    </source>
</evidence>
<dbReference type="CDD" id="cd03215">
    <property type="entry name" value="ABC_Carb_Monos_II"/>
    <property type="match status" value="1"/>
</dbReference>
<dbReference type="InterPro" id="IPR027417">
    <property type="entry name" value="P-loop_NTPase"/>
</dbReference>
<dbReference type="SUPFAM" id="SSF52540">
    <property type="entry name" value="P-loop containing nucleoside triphosphate hydrolases"/>
    <property type="match status" value="2"/>
</dbReference>
<sequence length="509" mass="55763">MAETAEIKVTADVQYHVDMQNICKIFGGVKALQDVCFQIRSGEIHALIGENGAGKSTLMKILSGAYVRDSGEIYINGKKANIGCPKDGIEHGVSVIYQEFALIGSLTVAENIFIDKLSEKGKLINWKKLRQKARDVLDSLGFGNIPVNKMVSELSVAHQQVVEICKALARESSVLILDEPTAVLATSEVEQLFKLLNDLRAKGVAIVYISHRLEEIFRLSDRITVMKDGCYVGTYETPSIDEKKLVSLMIGRTLESYFPARESHIGETIFKVENIASGRAVKDVSFEVHEGEVLGISGLVGSGRTETMRAIFGADPLDSGKIYLNGKAIKVKSPRSAVKQGIGMLPEDRKAHGVLLNLPIRQNITMTRLKSFTGLFNVISKKKETDYIEDMVQRLAIKVGSVENNTSSLSGGNQQKVAIAKLLASDCKVLILDEPTRGVDVGAKIEIYKIINSLVAQKYAVIMISSEMMEVIGMCDRVMVMRAGSIAGELEKDELTEQNLINYSMGVNV</sequence>
<keyword evidence="8" id="KW-1278">Translocase</keyword>
<dbReference type="PROSITE" id="PS00211">
    <property type="entry name" value="ABC_TRANSPORTER_1"/>
    <property type="match status" value="1"/>
</dbReference>
<dbReference type="Proteomes" id="UP000183995">
    <property type="component" value="Unassembled WGS sequence"/>
</dbReference>
<keyword evidence="9" id="KW-0472">Membrane</keyword>
<keyword evidence="2" id="KW-0813">Transport</keyword>
<feature type="domain" description="ABC transporter" evidence="10">
    <location>
        <begin position="17"/>
        <end position="253"/>
    </location>
</feature>
<evidence type="ECO:0000313" key="11">
    <source>
        <dbReference type="EMBL" id="SHI01955.1"/>
    </source>
</evidence>
<evidence type="ECO:0000256" key="4">
    <source>
        <dbReference type="ARBA" id="ARBA00022597"/>
    </source>
</evidence>
<evidence type="ECO:0000256" key="7">
    <source>
        <dbReference type="ARBA" id="ARBA00022840"/>
    </source>
</evidence>
<evidence type="ECO:0000259" key="10">
    <source>
        <dbReference type="PROSITE" id="PS50893"/>
    </source>
</evidence>
<feature type="domain" description="ABC transporter" evidence="10">
    <location>
        <begin position="260"/>
        <end position="508"/>
    </location>
</feature>
<dbReference type="FunFam" id="3.40.50.300:FF:000127">
    <property type="entry name" value="Ribose import ATP-binding protein RbsA"/>
    <property type="match status" value="1"/>
</dbReference>
<dbReference type="Gene3D" id="3.40.50.300">
    <property type="entry name" value="P-loop containing nucleotide triphosphate hydrolases"/>
    <property type="match status" value="2"/>
</dbReference>
<keyword evidence="5" id="KW-0677">Repeat</keyword>
<keyword evidence="12" id="KW-1185">Reference proteome</keyword>
<accession>A0A1M5XQ31</accession>
<comment type="subcellular location">
    <subcellularLocation>
        <location evidence="1">Cell membrane</location>
        <topology evidence="1">Peripheral membrane protein</topology>
    </subcellularLocation>
</comment>
<keyword evidence="6" id="KW-0547">Nucleotide-binding</keyword>
<keyword evidence="4" id="KW-0762">Sugar transport</keyword>
<dbReference type="OrthoDB" id="9771863at2"/>